<reference evidence="1 2" key="1">
    <citation type="submission" date="2024-03" db="EMBL/GenBank/DDBJ databases">
        <title>Novel species of the genus Variovorax.</title>
        <authorList>
            <person name="Liu Q."/>
            <person name="Xin Y.-H."/>
        </authorList>
    </citation>
    <scope>NUCLEOTIDE SEQUENCE [LARGE SCALE GENOMIC DNA]</scope>
    <source>
        <strain evidence="1 2">KACC 18501</strain>
    </source>
</reference>
<gene>
    <name evidence="1" type="ORF">WKW80_07525</name>
</gene>
<organism evidence="1 2">
    <name type="scientific">Variovorax humicola</name>
    <dbReference type="NCBI Taxonomy" id="1769758"/>
    <lineage>
        <taxon>Bacteria</taxon>
        <taxon>Pseudomonadati</taxon>
        <taxon>Pseudomonadota</taxon>
        <taxon>Betaproteobacteria</taxon>
        <taxon>Burkholderiales</taxon>
        <taxon>Comamonadaceae</taxon>
        <taxon>Variovorax</taxon>
    </lineage>
</organism>
<evidence type="ECO:0000313" key="2">
    <source>
        <dbReference type="Proteomes" id="UP001363010"/>
    </source>
</evidence>
<protein>
    <submittedName>
        <fullName evidence="1">Uncharacterized protein</fullName>
    </submittedName>
</protein>
<proteinExistence type="predicted"/>
<comment type="caution">
    <text evidence="1">The sequence shown here is derived from an EMBL/GenBank/DDBJ whole genome shotgun (WGS) entry which is preliminary data.</text>
</comment>
<sequence length="133" mass="14801">MTLEQTQQALIGDWTSITPEVRPSAAKNADGTLKPFYLERDFRALPGDRFELAILNFGDPYGKVPLARLLIKGHVLWRGEHPIAAAAQKVDFVPTAACQPRPDRRAAHPAARLIRETVAPWRRESVVNVHDGT</sequence>
<dbReference type="Proteomes" id="UP001363010">
    <property type="component" value="Unassembled WGS sequence"/>
</dbReference>
<name>A0ABU8VVP9_9BURK</name>
<keyword evidence="2" id="KW-1185">Reference proteome</keyword>
<dbReference type="RefSeq" id="WP_340362935.1">
    <property type="nucleotide sequence ID" value="NZ_JBBKZV010000003.1"/>
</dbReference>
<evidence type="ECO:0000313" key="1">
    <source>
        <dbReference type="EMBL" id="MEJ8821885.1"/>
    </source>
</evidence>
<dbReference type="EMBL" id="JBBKZV010000003">
    <property type="protein sequence ID" value="MEJ8821885.1"/>
    <property type="molecule type" value="Genomic_DNA"/>
</dbReference>
<accession>A0ABU8VVP9</accession>